<feature type="binding site" evidence="11 14">
    <location>
        <position position="288"/>
    </location>
    <ligand>
        <name>Mg(2+)</name>
        <dbReference type="ChEBI" id="CHEBI:18420"/>
    </ligand>
</feature>
<dbReference type="Pfam" id="PF03952">
    <property type="entry name" value="Enolase_N"/>
    <property type="match status" value="1"/>
</dbReference>
<evidence type="ECO:0000256" key="2">
    <source>
        <dbReference type="ARBA" id="ARBA00009604"/>
    </source>
</evidence>
<keyword evidence="7 11" id="KW-0479">Metal-binding</keyword>
<dbReference type="Proteomes" id="UP000324689">
    <property type="component" value="Unassembled WGS sequence"/>
</dbReference>
<keyword evidence="6 11" id="KW-0964">Secreted</keyword>
<dbReference type="Pfam" id="PF00113">
    <property type="entry name" value="Enolase_C"/>
    <property type="match status" value="1"/>
</dbReference>
<dbReference type="EC" id="4.2.1.11" evidence="3 11"/>
<feature type="active site" description="Proton donor" evidence="11 12">
    <location>
        <position position="210"/>
    </location>
</feature>
<feature type="binding site" evidence="11">
    <location>
        <position position="391"/>
    </location>
    <ligand>
        <name>(2R)-2-phosphoglycerate</name>
        <dbReference type="ChEBI" id="CHEBI:58289"/>
    </ligand>
</feature>
<dbReference type="InterPro" id="IPR020811">
    <property type="entry name" value="Enolase_N"/>
</dbReference>
<evidence type="ECO:0000256" key="7">
    <source>
        <dbReference type="ARBA" id="ARBA00022723"/>
    </source>
</evidence>
<feature type="binding site" evidence="13">
    <location>
        <begin position="367"/>
        <end position="370"/>
    </location>
    <ligand>
        <name>substrate</name>
    </ligand>
</feature>
<evidence type="ECO:0000256" key="11">
    <source>
        <dbReference type="HAMAP-Rule" id="MF_00318"/>
    </source>
</evidence>
<dbReference type="InterPro" id="IPR020810">
    <property type="entry name" value="Enolase_C"/>
</dbReference>
<accession>A0A5A5RZC3</accession>
<evidence type="ECO:0000256" key="3">
    <source>
        <dbReference type="ARBA" id="ARBA00012058"/>
    </source>
</evidence>
<comment type="similarity">
    <text evidence="2 11">Belongs to the enolase family.</text>
</comment>
<gene>
    <name evidence="11 17" type="primary">eno</name>
    <name evidence="17" type="ORF">MiTs_02312</name>
</gene>
<evidence type="ECO:0000256" key="5">
    <source>
        <dbReference type="ARBA" id="ARBA00022490"/>
    </source>
</evidence>
<dbReference type="PROSITE" id="PS00164">
    <property type="entry name" value="ENOLASE"/>
    <property type="match status" value="1"/>
</dbReference>
<dbReference type="AlphaFoldDB" id="A0A5A5RZC3"/>
<dbReference type="Gene3D" id="3.20.20.120">
    <property type="entry name" value="Enolase-like C-terminal domain"/>
    <property type="match status" value="1"/>
</dbReference>
<feature type="binding site" evidence="11">
    <location>
        <position position="369"/>
    </location>
    <ligand>
        <name>(2R)-2-phosphoglycerate</name>
        <dbReference type="ChEBI" id="CHEBI:58289"/>
    </ligand>
</feature>
<evidence type="ECO:0000256" key="4">
    <source>
        <dbReference type="ARBA" id="ARBA00017068"/>
    </source>
</evidence>
<dbReference type="PRINTS" id="PR00148">
    <property type="entry name" value="ENOLASE"/>
</dbReference>
<dbReference type="GO" id="GO:0000287">
    <property type="term" value="F:magnesium ion binding"/>
    <property type="evidence" value="ECO:0007669"/>
    <property type="project" value="UniProtKB-UniRule"/>
</dbReference>
<feature type="domain" description="Enolase N-terminal" evidence="16">
    <location>
        <begin position="9"/>
        <end position="139"/>
    </location>
</feature>
<dbReference type="GO" id="GO:0009986">
    <property type="term" value="C:cell surface"/>
    <property type="evidence" value="ECO:0007669"/>
    <property type="project" value="UniProtKB-SubCell"/>
</dbReference>
<feature type="binding site" evidence="11 14">
    <location>
        <position position="315"/>
    </location>
    <ligand>
        <name>Mg(2+)</name>
        <dbReference type="ChEBI" id="CHEBI:18420"/>
    </ligand>
</feature>
<dbReference type="InterPro" id="IPR029017">
    <property type="entry name" value="Enolase-like_N"/>
</dbReference>
<evidence type="ECO:0000256" key="6">
    <source>
        <dbReference type="ARBA" id="ARBA00022525"/>
    </source>
</evidence>
<sequence length="432" mass="46501">MLDKIEVPIEAIAAREILDSRGRPTIEAEVLLESGALGLAQVPSGASTGSFEAHELRDDDPQRYGGKGVLKAVRNVHEKIVPVLEGMNAFDQASIDLAMIDRDGTANKRELGANAILAVSLATAKAAAADLGLPLYRYLGGPMANVLPVPMMNVINGGSHADNNVDFQEFMIFPIGADSFKEGLRWGAEVFAALGKALHERKLLTGVGDEGGYAPNLASNQEALDILIESIERAGYKPGSQVALAMDVAASEFYKDGQYIYDGSAHSPAEMVDFLASLVDRYPIISIEDGLHEEDWDNWKLLTDKLGARIQLVGDDLMVTNPIRLQKAIDLGIANSILIKLNQIGSLTETLQTIALATRHGYRSVISHRSGETEDTTIADLAVATNAGQIKTGSLSRSERVAKYNRLLRIEEELGDRAVYAPKVGLGPKFLA</sequence>
<evidence type="ECO:0000313" key="17">
    <source>
        <dbReference type="EMBL" id="GCA80305.1"/>
    </source>
</evidence>
<feature type="binding site" evidence="11">
    <location>
        <position position="340"/>
    </location>
    <ligand>
        <name>(2R)-2-phosphoglycerate</name>
        <dbReference type="ChEBI" id="CHEBI:58289"/>
    </ligand>
</feature>
<dbReference type="GO" id="GO:0006096">
    <property type="term" value="P:glycolytic process"/>
    <property type="evidence" value="ECO:0007669"/>
    <property type="project" value="UniProtKB-UniRule"/>
</dbReference>
<dbReference type="NCBIfam" id="TIGR01060">
    <property type="entry name" value="eno"/>
    <property type="match status" value="1"/>
</dbReference>
<protein>
    <recommendedName>
        <fullName evidence="4 11">Enolase</fullName>
        <ecNumber evidence="3 11">4.2.1.11</ecNumber>
    </recommendedName>
    <alternativeName>
        <fullName evidence="11">2-phospho-D-glycerate hydro-lyase</fullName>
    </alternativeName>
    <alternativeName>
        <fullName evidence="11">2-phosphoglycerate dehydratase</fullName>
    </alternativeName>
</protein>
<feature type="binding site" evidence="13">
    <location>
        <position position="315"/>
    </location>
    <ligand>
        <name>substrate</name>
    </ligand>
</feature>
<dbReference type="PIRSF" id="PIRSF001400">
    <property type="entry name" value="Enolase"/>
    <property type="match status" value="1"/>
</dbReference>
<dbReference type="InterPro" id="IPR020809">
    <property type="entry name" value="Enolase_CS"/>
</dbReference>
<comment type="cofactor">
    <cofactor evidence="11">
        <name>Mg(2+)</name>
        <dbReference type="ChEBI" id="CHEBI:18420"/>
    </cofactor>
    <text evidence="11">Binds a second Mg(2+) ion via substrate during catalysis.</text>
</comment>
<evidence type="ECO:0000256" key="1">
    <source>
        <dbReference type="ARBA" id="ARBA00005031"/>
    </source>
</evidence>
<dbReference type="SMART" id="SM01192">
    <property type="entry name" value="Enolase_C"/>
    <property type="match status" value="1"/>
</dbReference>
<evidence type="ECO:0000256" key="10">
    <source>
        <dbReference type="ARBA" id="ARBA00023239"/>
    </source>
</evidence>
<dbReference type="Gene3D" id="3.30.390.10">
    <property type="entry name" value="Enolase-like, N-terminal domain"/>
    <property type="match status" value="1"/>
</dbReference>
<dbReference type="SFLD" id="SFLDF00002">
    <property type="entry name" value="enolase"/>
    <property type="match status" value="1"/>
</dbReference>
<organism evidence="17 18">
    <name type="scientific">Microcystis aeruginosa NIES-2521</name>
    <dbReference type="NCBI Taxonomy" id="2303983"/>
    <lineage>
        <taxon>Bacteria</taxon>
        <taxon>Bacillati</taxon>
        <taxon>Cyanobacteriota</taxon>
        <taxon>Cyanophyceae</taxon>
        <taxon>Oscillatoriophycideae</taxon>
        <taxon>Chroococcales</taxon>
        <taxon>Microcystaceae</taxon>
        <taxon>Microcystis</taxon>
    </lineage>
</organism>
<comment type="caution">
    <text evidence="17">The sequence shown here is derived from an EMBL/GenBank/DDBJ whole genome shotgun (WGS) entry which is preliminary data.</text>
</comment>
<evidence type="ECO:0000256" key="8">
    <source>
        <dbReference type="ARBA" id="ARBA00022842"/>
    </source>
</evidence>
<dbReference type="SUPFAM" id="SSF51604">
    <property type="entry name" value="Enolase C-terminal domain-like"/>
    <property type="match status" value="1"/>
</dbReference>
<dbReference type="HAMAP" id="MF_00318">
    <property type="entry name" value="Enolase"/>
    <property type="match status" value="1"/>
</dbReference>
<dbReference type="EMBL" id="BHVQ01000026">
    <property type="protein sequence ID" value="GCA80305.1"/>
    <property type="molecule type" value="Genomic_DNA"/>
</dbReference>
<feature type="binding site" evidence="13">
    <location>
        <position position="169"/>
    </location>
    <ligand>
        <name>substrate</name>
    </ligand>
</feature>
<dbReference type="SFLD" id="SFLDG00178">
    <property type="entry name" value="enolase"/>
    <property type="match status" value="1"/>
</dbReference>
<dbReference type="GO" id="GO:0005576">
    <property type="term" value="C:extracellular region"/>
    <property type="evidence" value="ECO:0007669"/>
    <property type="project" value="UniProtKB-SubCell"/>
</dbReference>
<keyword evidence="5 11" id="KW-0963">Cytoplasm</keyword>
<feature type="binding site" evidence="11 14">
    <location>
        <position position="247"/>
    </location>
    <ligand>
        <name>Mg(2+)</name>
        <dbReference type="ChEBI" id="CHEBI:18420"/>
    </ligand>
</feature>
<feature type="binding site" evidence="11">
    <location>
        <position position="370"/>
    </location>
    <ligand>
        <name>(2R)-2-phosphoglycerate</name>
        <dbReference type="ChEBI" id="CHEBI:58289"/>
    </ligand>
</feature>
<feature type="binding site" evidence="13">
    <location>
        <position position="160"/>
    </location>
    <ligand>
        <name>substrate</name>
    </ligand>
</feature>
<dbReference type="InterPro" id="IPR000941">
    <property type="entry name" value="Enolase"/>
</dbReference>
<comment type="cofactor">
    <cofactor evidence="14">
        <name>Mg(2+)</name>
        <dbReference type="ChEBI" id="CHEBI:18420"/>
    </cofactor>
    <text evidence="14">Mg(2+) is required for catalysis and for stabilizing the dimer.</text>
</comment>
<feature type="active site" description="Proton acceptor" evidence="11 12">
    <location>
        <position position="340"/>
    </location>
</feature>
<dbReference type="RefSeq" id="WP_149975827.1">
    <property type="nucleotide sequence ID" value="NZ_BHVQ01000026.1"/>
</dbReference>
<comment type="catalytic activity">
    <reaction evidence="11">
        <text>(2R)-2-phosphoglycerate = phosphoenolpyruvate + H2O</text>
        <dbReference type="Rhea" id="RHEA:10164"/>
        <dbReference type="ChEBI" id="CHEBI:15377"/>
        <dbReference type="ChEBI" id="CHEBI:58289"/>
        <dbReference type="ChEBI" id="CHEBI:58702"/>
        <dbReference type="EC" id="4.2.1.11"/>
    </reaction>
</comment>
<dbReference type="FunFam" id="3.20.20.120:FF:000001">
    <property type="entry name" value="Enolase"/>
    <property type="match status" value="1"/>
</dbReference>
<reference evidence="17 18" key="1">
    <citation type="submission" date="2018-09" db="EMBL/GenBank/DDBJ databases">
        <title>Evolutionary history of phycoerythrin pigmentation in the water bloom-forming cyanobacterium Microcystis aeruginosa.</title>
        <authorList>
            <person name="Tanabe Y."/>
            <person name="Tanabe Y."/>
            <person name="Yamaguchi H."/>
        </authorList>
    </citation>
    <scope>NUCLEOTIDE SEQUENCE [LARGE SCALE GENOMIC DNA]</scope>
    <source>
        <strain evidence="17 18">NIES-2521</strain>
    </source>
</reference>
<keyword evidence="10 11" id="KW-0456">Lyase</keyword>
<evidence type="ECO:0000256" key="13">
    <source>
        <dbReference type="PIRSR" id="PIRSR001400-2"/>
    </source>
</evidence>
<evidence type="ECO:0000256" key="9">
    <source>
        <dbReference type="ARBA" id="ARBA00023152"/>
    </source>
</evidence>
<dbReference type="SUPFAM" id="SSF54826">
    <property type="entry name" value="Enolase N-terminal domain-like"/>
    <property type="match status" value="1"/>
</dbReference>
<dbReference type="GO" id="GO:0000015">
    <property type="term" value="C:phosphopyruvate hydratase complex"/>
    <property type="evidence" value="ECO:0007669"/>
    <property type="project" value="InterPro"/>
</dbReference>
<dbReference type="InterPro" id="IPR036849">
    <property type="entry name" value="Enolase-like_C_sf"/>
</dbReference>
<dbReference type="PANTHER" id="PTHR11902">
    <property type="entry name" value="ENOLASE"/>
    <property type="match status" value="1"/>
</dbReference>
<evidence type="ECO:0000256" key="12">
    <source>
        <dbReference type="PIRSR" id="PIRSR001400-1"/>
    </source>
</evidence>
<comment type="function">
    <text evidence="11">Catalyzes the reversible conversion of 2-phosphoglycerate (2-PG) into phosphoenolpyruvate (PEP). It is essential for the degradation of carbohydrates via glycolysis.</text>
</comment>
<evidence type="ECO:0000256" key="14">
    <source>
        <dbReference type="PIRSR" id="PIRSR001400-3"/>
    </source>
</evidence>
<dbReference type="UniPathway" id="UPA00109">
    <property type="reaction ID" value="UER00187"/>
</dbReference>
<comment type="pathway">
    <text evidence="1 11">Carbohydrate degradation; glycolysis; pyruvate from D-glyceraldehyde 3-phosphate: step 4/5.</text>
</comment>
<comment type="subcellular location">
    <subcellularLocation>
        <location evidence="11">Cytoplasm</location>
    </subcellularLocation>
    <subcellularLocation>
        <location evidence="11">Secreted</location>
    </subcellularLocation>
    <subcellularLocation>
        <location evidence="11">Cell surface</location>
    </subcellularLocation>
    <text evidence="11">Fractions of enolase are present in both the cytoplasm and on the cell surface.</text>
</comment>
<dbReference type="SFLD" id="SFLDS00001">
    <property type="entry name" value="Enolase"/>
    <property type="match status" value="1"/>
</dbReference>
<keyword evidence="8 11" id="KW-0460">Magnesium</keyword>
<dbReference type="PANTHER" id="PTHR11902:SF1">
    <property type="entry name" value="ENOLASE"/>
    <property type="match status" value="1"/>
</dbReference>
<keyword evidence="9 11" id="KW-0324">Glycolysis</keyword>
<dbReference type="SMART" id="SM01193">
    <property type="entry name" value="Enolase_N"/>
    <property type="match status" value="1"/>
</dbReference>
<feature type="domain" description="Enolase C-terminal TIM barrel" evidence="15">
    <location>
        <begin position="144"/>
        <end position="428"/>
    </location>
</feature>
<feature type="binding site" evidence="13">
    <location>
        <position position="288"/>
    </location>
    <ligand>
        <name>substrate</name>
    </ligand>
</feature>
<proteinExistence type="inferred from homology"/>
<evidence type="ECO:0000313" key="18">
    <source>
        <dbReference type="Proteomes" id="UP000324689"/>
    </source>
</evidence>
<evidence type="ECO:0000259" key="15">
    <source>
        <dbReference type="SMART" id="SM01192"/>
    </source>
</evidence>
<dbReference type="CDD" id="cd03313">
    <property type="entry name" value="enolase"/>
    <property type="match status" value="1"/>
</dbReference>
<feature type="binding site" evidence="13">
    <location>
        <position position="391"/>
    </location>
    <ligand>
        <name>substrate</name>
    </ligand>
</feature>
<feature type="binding site" evidence="11">
    <location>
        <position position="168"/>
    </location>
    <ligand>
        <name>(2R)-2-phosphoglycerate</name>
        <dbReference type="ChEBI" id="CHEBI:58289"/>
    </ligand>
</feature>
<name>A0A5A5RZC3_MICAE</name>
<evidence type="ECO:0000259" key="16">
    <source>
        <dbReference type="SMART" id="SM01193"/>
    </source>
</evidence>
<dbReference type="GO" id="GO:0004634">
    <property type="term" value="F:phosphopyruvate hydratase activity"/>
    <property type="evidence" value="ECO:0007669"/>
    <property type="project" value="UniProtKB-UniRule"/>
</dbReference>